<name>A0A9W6PXM1_9ACTN</name>
<feature type="transmembrane region" description="Helical" evidence="2">
    <location>
        <begin position="296"/>
        <end position="318"/>
    </location>
</feature>
<protein>
    <submittedName>
        <fullName evidence="4">Membrane protein</fullName>
    </submittedName>
</protein>
<feature type="transmembrane region" description="Helical" evidence="2">
    <location>
        <begin position="114"/>
        <end position="132"/>
    </location>
</feature>
<feature type="transmembrane region" description="Helical" evidence="2">
    <location>
        <begin position="88"/>
        <end position="107"/>
    </location>
</feature>
<keyword evidence="2" id="KW-0812">Transmembrane</keyword>
<organism evidence="4 5">
    <name type="scientific">Actinomadura rubrobrunea</name>
    <dbReference type="NCBI Taxonomy" id="115335"/>
    <lineage>
        <taxon>Bacteria</taxon>
        <taxon>Bacillati</taxon>
        <taxon>Actinomycetota</taxon>
        <taxon>Actinomycetes</taxon>
        <taxon>Streptosporangiales</taxon>
        <taxon>Thermomonosporaceae</taxon>
        <taxon>Actinomadura</taxon>
    </lineage>
</organism>
<comment type="caution">
    <text evidence="4">The sequence shown here is derived from an EMBL/GenBank/DDBJ whole genome shotgun (WGS) entry which is preliminary data.</text>
</comment>
<dbReference type="InterPro" id="IPR000620">
    <property type="entry name" value="EamA_dom"/>
</dbReference>
<dbReference type="Gene3D" id="1.10.3730.20">
    <property type="match status" value="1"/>
</dbReference>
<keyword evidence="2" id="KW-1133">Transmembrane helix</keyword>
<evidence type="ECO:0000313" key="4">
    <source>
        <dbReference type="EMBL" id="GLW64587.1"/>
    </source>
</evidence>
<proteinExistence type="inferred from homology"/>
<comment type="similarity">
    <text evidence="1">Belongs to the EamA transporter family.</text>
</comment>
<dbReference type="Pfam" id="PF00892">
    <property type="entry name" value="EamA"/>
    <property type="match status" value="1"/>
</dbReference>
<sequence>MVTALALGAALAYGAADFLGGAVARRSTALRAVALCVPTGLTVVLVAALLIGGSPSGTAMLWGLGAGLAGGTGLLVFYRALARGPMSVTAPVSALFAAVLPVAVGVLRGDRLSGGVLVGVALCLIAIALVSMESDPADAQAAPDAVASVPVTVAAAAGQVHAGDRFGHGTVLQAQTDPVAPVRPRGKRWSPGLGGRPWRLLDNGPVMAGLSGVCFGTFLILLKEAGDDTGLWPLVASRVGNLLVVGIALIATVRLSGALPGTPVSGRLLIGLALLSGALDASANALYFVAAQQGVLSLAAVLSSLYPAVTVLLARIVYSERLRAVQRVGLVMAAAGVILVTAG</sequence>
<feature type="transmembrane region" description="Helical" evidence="2">
    <location>
        <begin position="324"/>
        <end position="342"/>
    </location>
</feature>
<evidence type="ECO:0000259" key="3">
    <source>
        <dbReference type="Pfam" id="PF00892"/>
    </source>
</evidence>
<reference evidence="4" key="1">
    <citation type="submission" date="2023-02" db="EMBL/GenBank/DDBJ databases">
        <title>Actinomadura rubrobrunea NBRC 14622.</title>
        <authorList>
            <person name="Ichikawa N."/>
            <person name="Sato H."/>
            <person name="Tonouchi N."/>
        </authorList>
    </citation>
    <scope>NUCLEOTIDE SEQUENCE</scope>
    <source>
        <strain evidence="4">NBRC 14622</strain>
    </source>
</reference>
<dbReference type="Proteomes" id="UP001165124">
    <property type="component" value="Unassembled WGS sequence"/>
</dbReference>
<keyword evidence="5" id="KW-1185">Reference proteome</keyword>
<dbReference type="PANTHER" id="PTHR22911">
    <property type="entry name" value="ACYL-MALONYL CONDENSING ENZYME-RELATED"/>
    <property type="match status" value="1"/>
</dbReference>
<evidence type="ECO:0000313" key="5">
    <source>
        <dbReference type="Proteomes" id="UP001165124"/>
    </source>
</evidence>
<feature type="transmembrane region" description="Helical" evidence="2">
    <location>
        <begin position="59"/>
        <end position="82"/>
    </location>
</feature>
<dbReference type="AlphaFoldDB" id="A0A9W6PXM1"/>
<evidence type="ECO:0000256" key="1">
    <source>
        <dbReference type="ARBA" id="ARBA00007362"/>
    </source>
</evidence>
<dbReference type="EMBL" id="BSRZ01000005">
    <property type="protein sequence ID" value="GLW64587.1"/>
    <property type="molecule type" value="Genomic_DNA"/>
</dbReference>
<evidence type="ECO:0000256" key="2">
    <source>
        <dbReference type="SAM" id="Phobius"/>
    </source>
</evidence>
<feature type="transmembrane region" description="Helical" evidence="2">
    <location>
        <begin position="32"/>
        <end position="52"/>
    </location>
</feature>
<keyword evidence="2" id="KW-0472">Membrane</keyword>
<feature type="transmembrane region" description="Helical" evidence="2">
    <location>
        <begin position="234"/>
        <end position="256"/>
    </location>
</feature>
<feature type="transmembrane region" description="Helical" evidence="2">
    <location>
        <begin position="204"/>
        <end position="222"/>
    </location>
</feature>
<feature type="transmembrane region" description="Helical" evidence="2">
    <location>
        <begin position="268"/>
        <end position="289"/>
    </location>
</feature>
<dbReference type="InterPro" id="IPR037185">
    <property type="entry name" value="EmrE-like"/>
</dbReference>
<feature type="domain" description="EamA" evidence="3">
    <location>
        <begin position="206"/>
        <end position="341"/>
    </location>
</feature>
<accession>A0A9W6PXM1</accession>
<dbReference type="SUPFAM" id="SSF103481">
    <property type="entry name" value="Multidrug resistance efflux transporter EmrE"/>
    <property type="match status" value="2"/>
</dbReference>
<gene>
    <name evidence="4" type="ORF">Arub01_28310</name>
</gene>
<dbReference type="GO" id="GO:0016020">
    <property type="term" value="C:membrane"/>
    <property type="evidence" value="ECO:0007669"/>
    <property type="project" value="InterPro"/>
</dbReference>